<organism evidence="2 3">
    <name type="scientific">Solidesulfovibrio magneticus (strain ATCC 700980 / DSM 13731 / RS-1)</name>
    <name type="common">Desulfovibrio magneticus</name>
    <dbReference type="NCBI Taxonomy" id="573370"/>
    <lineage>
        <taxon>Bacteria</taxon>
        <taxon>Pseudomonadati</taxon>
        <taxon>Thermodesulfobacteriota</taxon>
        <taxon>Desulfovibrionia</taxon>
        <taxon>Desulfovibrionales</taxon>
        <taxon>Desulfovibrionaceae</taxon>
        <taxon>Solidesulfovibrio</taxon>
    </lineage>
</organism>
<protein>
    <recommendedName>
        <fullName evidence="4">Transcriptional regulator</fullName>
    </recommendedName>
</protein>
<dbReference type="GO" id="GO:0006355">
    <property type="term" value="P:regulation of DNA-templated transcription"/>
    <property type="evidence" value="ECO:0007669"/>
    <property type="project" value="InterPro"/>
</dbReference>
<dbReference type="AlphaFoldDB" id="C4XLQ0"/>
<evidence type="ECO:0000313" key="3">
    <source>
        <dbReference type="Proteomes" id="UP000009071"/>
    </source>
</evidence>
<name>C4XLQ0_SOLM1</name>
<comment type="similarity">
    <text evidence="1">Belongs to the ros/MucR family.</text>
</comment>
<gene>
    <name evidence="2" type="ordered locus">DMR_11470</name>
</gene>
<keyword evidence="3" id="KW-1185">Reference proteome</keyword>
<evidence type="ECO:0000313" key="2">
    <source>
        <dbReference type="EMBL" id="BAH74638.1"/>
    </source>
</evidence>
<sequence length="145" mass="16345">MSGVMPISLQGETMEDHVKSALEIVKAQASVRSMTDEEISSMVRRLAAGILEISLGLCPQDDEDAVEMEPKKAVKEKSITCLECGKSFKVITRKHLATHGLTPEEYKAKHGYKKTMPLVCKGLQRERRKKMKDMRLWEKKVKTVA</sequence>
<dbReference type="InterPro" id="IPR008807">
    <property type="entry name" value="ROS_MUCR"/>
</dbReference>
<accession>C4XLQ0</accession>
<reference evidence="2 3" key="1">
    <citation type="journal article" date="2009" name="Genome Res.">
        <title>Whole genome sequence of Desulfovibrio magneticus strain RS-1 revealed common gene clusters in magnetotactic bacteria.</title>
        <authorList>
            <person name="Nakazawa H."/>
            <person name="Arakaki A."/>
            <person name="Narita-Yamada S."/>
            <person name="Yashiro I."/>
            <person name="Jinno K."/>
            <person name="Aoki N."/>
            <person name="Tsuruyama A."/>
            <person name="Okamura Y."/>
            <person name="Tanikawa S."/>
            <person name="Fujita N."/>
            <person name="Takeyama H."/>
            <person name="Matsunaga T."/>
        </authorList>
    </citation>
    <scope>NUCLEOTIDE SEQUENCE [LARGE SCALE GENOMIC DNA]</scope>
    <source>
        <strain evidence="3">ATCC 700980 / DSM 13731 / RS-1</strain>
    </source>
</reference>
<dbReference type="eggNOG" id="COG4957">
    <property type="taxonomic scope" value="Bacteria"/>
</dbReference>
<evidence type="ECO:0008006" key="4">
    <source>
        <dbReference type="Google" id="ProtNLM"/>
    </source>
</evidence>
<dbReference type="GO" id="GO:0008270">
    <property type="term" value="F:zinc ion binding"/>
    <property type="evidence" value="ECO:0007669"/>
    <property type="project" value="InterPro"/>
</dbReference>
<dbReference type="STRING" id="573370.DMR_11470"/>
<dbReference type="HOGENOM" id="CLU_106247_3_0_7"/>
<dbReference type="Pfam" id="PF05443">
    <property type="entry name" value="ROS_MUCR"/>
    <property type="match status" value="1"/>
</dbReference>
<dbReference type="Gene3D" id="1.10.10.1550">
    <property type="entry name" value="ROS/MUCR transcriptional regulator protein"/>
    <property type="match status" value="1"/>
</dbReference>
<evidence type="ECO:0000256" key="1">
    <source>
        <dbReference type="ARBA" id="ARBA00007031"/>
    </source>
</evidence>
<dbReference type="InterPro" id="IPR041920">
    <property type="entry name" value="ROS/MUCR_sf"/>
</dbReference>
<dbReference type="EMBL" id="AP010904">
    <property type="protein sequence ID" value="BAH74638.1"/>
    <property type="molecule type" value="Genomic_DNA"/>
</dbReference>
<dbReference type="Proteomes" id="UP000009071">
    <property type="component" value="Chromosome"/>
</dbReference>
<dbReference type="KEGG" id="dma:DMR_11470"/>
<proteinExistence type="inferred from homology"/>
<dbReference type="GO" id="GO:0003677">
    <property type="term" value="F:DNA binding"/>
    <property type="evidence" value="ECO:0007669"/>
    <property type="project" value="InterPro"/>
</dbReference>